<comment type="subcellular location">
    <subcellularLocation>
        <location evidence="1">Bacterial flagellum basal body</location>
    </subcellularLocation>
    <subcellularLocation>
        <location evidence="2">Cell inner membrane</location>
        <topology evidence="2">Peripheral membrane protein</topology>
        <orientation evidence="2">Cytoplasmic side</orientation>
    </subcellularLocation>
</comment>
<dbReference type="InterPro" id="IPR032779">
    <property type="entry name" value="FliG_M"/>
</dbReference>
<organism evidence="14 15">
    <name type="scientific">Buttiauxella ferragutiae ATCC 51602</name>
    <dbReference type="NCBI Taxonomy" id="1354252"/>
    <lineage>
        <taxon>Bacteria</taxon>
        <taxon>Pseudomonadati</taxon>
        <taxon>Pseudomonadota</taxon>
        <taxon>Gammaproteobacteria</taxon>
        <taxon>Enterobacterales</taxon>
        <taxon>Enterobacteriaceae</taxon>
        <taxon>Buttiauxella</taxon>
    </lineage>
</organism>
<dbReference type="Proteomes" id="UP000078407">
    <property type="component" value="Unassembled WGS sequence"/>
</dbReference>
<protein>
    <recommendedName>
        <fullName evidence="4">Flagellar motor switch protein FliG</fullName>
    </recommendedName>
</protein>
<evidence type="ECO:0000313" key="14">
    <source>
        <dbReference type="EMBL" id="OAT28078.1"/>
    </source>
</evidence>
<dbReference type="PANTHER" id="PTHR30534">
    <property type="entry name" value="FLAGELLAR MOTOR SWITCH PROTEIN FLIG"/>
    <property type="match status" value="1"/>
</dbReference>
<dbReference type="InterPro" id="IPR000090">
    <property type="entry name" value="Flg_Motor_Flig"/>
</dbReference>
<dbReference type="InterPro" id="IPR028263">
    <property type="entry name" value="FliG_N"/>
</dbReference>
<evidence type="ECO:0000256" key="6">
    <source>
        <dbReference type="ARBA" id="ARBA00022500"/>
    </source>
</evidence>
<keyword evidence="7" id="KW-0283">Flagellar rotation</keyword>
<dbReference type="EMBL" id="LXEQ01000033">
    <property type="protein sequence ID" value="OAT28078.1"/>
    <property type="molecule type" value="Genomic_DNA"/>
</dbReference>
<evidence type="ECO:0000256" key="1">
    <source>
        <dbReference type="ARBA" id="ARBA00004117"/>
    </source>
</evidence>
<comment type="caution">
    <text evidence="14">The sequence shown here is derived from an EMBL/GenBank/DDBJ whole genome shotgun (WGS) entry which is preliminary data.</text>
</comment>
<evidence type="ECO:0000256" key="3">
    <source>
        <dbReference type="ARBA" id="ARBA00010299"/>
    </source>
</evidence>
<evidence type="ECO:0000259" key="11">
    <source>
        <dbReference type="Pfam" id="PF01706"/>
    </source>
</evidence>
<evidence type="ECO:0000259" key="12">
    <source>
        <dbReference type="Pfam" id="PF14841"/>
    </source>
</evidence>
<dbReference type="InterPro" id="IPR023087">
    <property type="entry name" value="Flg_Motor_Flig_C"/>
</dbReference>
<evidence type="ECO:0000256" key="5">
    <source>
        <dbReference type="ARBA" id="ARBA00022475"/>
    </source>
</evidence>
<evidence type="ECO:0000259" key="13">
    <source>
        <dbReference type="Pfam" id="PF14842"/>
    </source>
</evidence>
<evidence type="ECO:0000256" key="7">
    <source>
        <dbReference type="ARBA" id="ARBA00022779"/>
    </source>
</evidence>
<feature type="domain" description="Flagellar motor switch protein FliG middle" evidence="12">
    <location>
        <begin position="121"/>
        <end position="192"/>
    </location>
</feature>
<gene>
    <name evidence="14" type="ORF">M976_01917</name>
</gene>
<dbReference type="Pfam" id="PF14841">
    <property type="entry name" value="FliG_M"/>
    <property type="match status" value="1"/>
</dbReference>
<evidence type="ECO:0000256" key="4">
    <source>
        <dbReference type="ARBA" id="ARBA00021870"/>
    </source>
</evidence>
<dbReference type="PRINTS" id="PR00954">
    <property type="entry name" value="FLGMOTORFLIG"/>
</dbReference>
<sequence>MSEEIEQQPLKNAEQAGLLLLTLSEHQAGNILRSLSREHVQEIVRAMTEVGHVKNQHLEKVLSRLFVDYRELSGISRASRGFLERTLDVALGPELAKGVINDVYGEQIRENMHQLQWISPALIASNLQHEMLPLQATFLALLPQEVSAEVMKFLPQAQHNRLILNMANLREINQNMVAELEKIIQKCLTMVQQGVQTSVSGIEQAAGLISRYHGNSAQLLENVREHDQGLAEEIENNMYRFSILERQPEATIVRLCQEVEPDVWAKAIKGATPSLRQAILRCLPKRQANAIQDQMRVLGGLPASVVRAAEAEIMTRVRELIAENEDAEDGEKFEFRLFEEKVLE</sequence>
<reference evidence="14 15" key="1">
    <citation type="submission" date="2016-04" db="EMBL/GenBank/DDBJ databases">
        <title>ATOL: Assembling a taxonomically balanced genome-scale reconstruction of the evolutionary history of the Enterobacteriaceae.</title>
        <authorList>
            <person name="Plunkett G.III."/>
            <person name="Neeno-Eckwall E.C."/>
            <person name="Glasner J.D."/>
            <person name="Perna N.T."/>
        </authorList>
    </citation>
    <scope>NUCLEOTIDE SEQUENCE [LARGE SCALE GENOMIC DNA]</scope>
    <source>
        <strain evidence="14 15">ATCC 51602</strain>
    </source>
</reference>
<comment type="similarity">
    <text evidence="3">Belongs to the FliG family.</text>
</comment>
<evidence type="ECO:0000256" key="8">
    <source>
        <dbReference type="ARBA" id="ARBA00023136"/>
    </source>
</evidence>
<keyword evidence="9" id="KW-0975">Bacterial flagellum</keyword>
<dbReference type="RefSeq" id="WP_064544113.1">
    <property type="nucleotide sequence ID" value="NZ_LXEQ01000033.1"/>
</dbReference>
<evidence type="ECO:0000256" key="10">
    <source>
        <dbReference type="ARBA" id="ARBA00025598"/>
    </source>
</evidence>
<feature type="domain" description="Flagellar motor switch protein FliG N-terminal" evidence="13">
    <location>
        <begin position="10"/>
        <end position="107"/>
    </location>
</feature>
<dbReference type="Pfam" id="PF01706">
    <property type="entry name" value="FliG_C"/>
    <property type="match status" value="1"/>
</dbReference>
<evidence type="ECO:0000313" key="15">
    <source>
        <dbReference type="Proteomes" id="UP000078407"/>
    </source>
</evidence>
<dbReference type="InterPro" id="IPR011002">
    <property type="entry name" value="FliG_a-hlx"/>
</dbReference>
<dbReference type="Gene3D" id="1.10.220.30">
    <property type="match status" value="3"/>
</dbReference>
<keyword evidence="5" id="KW-1003">Cell membrane</keyword>
<evidence type="ECO:0000256" key="2">
    <source>
        <dbReference type="ARBA" id="ARBA00004515"/>
    </source>
</evidence>
<keyword evidence="14" id="KW-0969">Cilium</keyword>
<keyword evidence="14" id="KW-0966">Cell projection</keyword>
<name>A0ABX2W9N9_9ENTR</name>
<dbReference type="SUPFAM" id="SSF48029">
    <property type="entry name" value="FliG"/>
    <property type="match status" value="2"/>
</dbReference>
<keyword evidence="14" id="KW-0282">Flagellum</keyword>
<keyword evidence="15" id="KW-1185">Reference proteome</keyword>
<dbReference type="PANTHER" id="PTHR30534:SF0">
    <property type="entry name" value="FLAGELLAR MOTOR SWITCH PROTEIN FLIG"/>
    <property type="match status" value="1"/>
</dbReference>
<proteinExistence type="inferred from homology"/>
<keyword evidence="8" id="KW-0472">Membrane</keyword>
<feature type="domain" description="Flagellar motor switch protein FliG C-terminal" evidence="11">
    <location>
        <begin position="221"/>
        <end position="324"/>
    </location>
</feature>
<comment type="function">
    <text evidence="10">FliG is one of three proteins (FliG, FliN, FliM) that forms the rotor-mounted switch complex (C ring), located at the base of the basal body. This complex interacts with the CheY and CheZ chemotaxis proteins, in addition to contacting components of the motor that determine the direction of flagellar rotation.</text>
</comment>
<evidence type="ECO:0000256" key="9">
    <source>
        <dbReference type="ARBA" id="ARBA00023143"/>
    </source>
</evidence>
<keyword evidence="6" id="KW-0145">Chemotaxis</keyword>
<accession>A0ABX2W9N9</accession>
<dbReference type="Pfam" id="PF14842">
    <property type="entry name" value="FliG_N"/>
    <property type="match status" value="1"/>
</dbReference>